<sequence>MTQKAESSEMDWETSYSDMERQTDVPKPIYYAPKKRLDPKPRPVRQAQVAVPKKIYGRSGEEGSKENEEEWPVVVALDFGTTYSGYAFWRKENPSEITTGKWTTRSKEVMESLKTPTSLLLNQNNEVIEFGYKADEIFKELVENEEDKEYRYFRHFKMMLHNESAGILSEQLILALEPEAAAIYVMKEAKTVFGKDTGTTFNPGSKIMVADLGGGTADLRVLEVKEDRKMKQLHQSAGGAWGGNLINKKIWEIMAEIFGSNVIEDFKKTSDFMEMESIIELRKRDITIGSKLVLPIFPSLSQLCKQHFRTLINNSIYGNSVKARTGKLYFEPDMVQKIFDLTFTNLFTVVEKVLNHENAVGVNDIILVGGLAQADIIFKQFKEKFSGYKVIVPIDPVLAVLKGAVMFGQDTDIISSRITAHTYGFDVMRFFMHGDPKGKKRKADNIDYCVEVFEKMVAIGDSVDVGKTVGKEVFASSKEMKSIVLKFYQSEIKNPKYVTDPGCKCIGKLSVEMPDLSGGTERSVMVSIKFGETEITVCGVDKTTGKKQETALDLLGDTK</sequence>
<dbReference type="PANTHER" id="PTHR14187:SF5">
    <property type="entry name" value="HEAT SHOCK 70 KDA PROTEIN 12A"/>
    <property type="match status" value="1"/>
</dbReference>
<dbReference type="Gene3D" id="3.30.420.40">
    <property type="match status" value="3"/>
</dbReference>
<dbReference type="EMBL" id="JH816260">
    <property type="protein sequence ID" value="EKC22443.1"/>
    <property type="molecule type" value="Genomic_DNA"/>
</dbReference>
<dbReference type="InterPro" id="IPR043129">
    <property type="entry name" value="ATPase_NBD"/>
</dbReference>
<dbReference type="Gene3D" id="3.90.640.10">
    <property type="entry name" value="Actin, Chain A, domain 4"/>
    <property type="match status" value="1"/>
</dbReference>
<proteinExistence type="predicted"/>
<protein>
    <submittedName>
        <fullName evidence="1">Heat shock 70 kDa protein 12B</fullName>
    </submittedName>
</protein>
<keyword evidence="1" id="KW-0346">Stress response</keyword>
<dbReference type="InParanoid" id="K1PL30"/>
<dbReference type="PANTHER" id="PTHR14187">
    <property type="entry name" value="ALPHA KINASE/ELONGATION FACTOR 2 KINASE"/>
    <property type="match status" value="1"/>
</dbReference>
<dbReference type="HOGENOM" id="CLU_009958_5_3_1"/>
<accession>K1PL30</accession>
<gene>
    <name evidence="1" type="ORF">CGI_10002287</name>
</gene>
<reference evidence="1" key="1">
    <citation type="journal article" date="2012" name="Nature">
        <title>The oyster genome reveals stress adaptation and complexity of shell formation.</title>
        <authorList>
            <person name="Zhang G."/>
            <person name="Fang X."/>
            <person name="Guo X."/>
            <person name="Li L."/>
            <person name="Luo R."/>
            <person name="Xu F."/>
            <person name="Yang P."/>
            <person name="Zhang L."/>
            <person name="Wang X."/>
            <person name="Qi H."/>
            <person name="Xiong Z."/>
            <person name="Que H."/>
            <person name="Xie Y."/>
            <person name="Holland P.W."/>
            <person name="Paps J."/>
            <person name="Zhu Y."/>
            <person name="Wu F."/>
            <person name="Chen Y."/>
            <person name="Wang J."/>
            <person name="Peng C."/>
            <person name="Meng J."/>
            <person name="Yang L."/>
            <person name="Liu J."/>
            <person name="Wen B."/>
            <person name="Zhang N."/>
            <person name="Huang Z."/>
            <person name="Zhu Q."/>
            <person name="Feng Y."/>
            <person name="Mount A."/>
            <person name="Hedgecock D."/>
            <person name="Xu Z."/>
            <person name="Liu Y."/>
            <person name="Domazet-Loso T."/>
            <person name="Du Y."/>
            <person name="Sun X."/>
            <person name="Zhang S."/>
            <person name="Liu B."/>
            <person name="Cheng P."/>
            <person name="Jiang X."/>
            <person name="Li J."/>
            <person name="Fan D."/>
            <person name="Wang W."/>
            <person name="Fu W."/>
            <person name="Wang T."/>
            <person name="Wang B."/>
            <person name="Zhang J."/>
            <person name="Peng Z."/>
            <person name="Li Y."/>
            <person name="Li N."/>
            <person name="Wang J."/>
            <person name="Chen M."/>
            <person name="He Y."/>
            <person name="Tan F."/>
            <person name="Song X."/>
            <person name="Zheng Q."/>
            <person name="Huang R."/>
            <person name="Yang H."/>
            <person name="Du X."/>
            <person name="Chen L."/>
            <person name="Yang M."/>
            <person name="Gaffney P.M."/>
            <person name="Wang S."/>
            <person name="Luo L."/>
            <person name="She Z."/>
            <person name="Ming Y."/>
            <person name="Huang W."/>
            <person name="Zhang S."/>
            <person name="Huang B."/>
            <person name="Zhang Y."/>
            <person name="Qu T."/>
            <person name="Ni P."/>
            <person name="Miao G."/>
            <person name="Wang J."/>
            <person name="Wang Q."/>
            <person name="Steinberg C.E."/>
            <person name="Wang H."/>
            <person name="Li N."/>
            <person name="Qian L."/>
            <person name="Zhang G."/>
            <person name="Li Y."/>
            <person name="Yang H."/>
            <person name="Liu X."/>
            <person name="Wang J."/>
            <person name="Yin Y."/>
            <person name="Wang J."/>
        </authorList>
    </citation>
    <scope>NUCLEOTIDE SEQUENCE [LARGE SCALE GENOMIC DNA]</scope>
    <source>
        <strain evidence="1">05x7-T-G4-1.051#20</strain>
    </source>
</reference>
<organism evidence="1">
    <name type="scientific">Magallana gigas</name>
    <name type="common">Pacific oyster</name>
    <name type="synonym">Crassostrea gigas</name>
    <dbReference type="NCBI Taxonomy" id="29159"/>
    <lineage>
        <taxon>Eukaryota</taxon>
        <taxon>Metazoa</taxon>
        <taxon>Spiralia</taxon>
        <taxon>Lophotrochozoa</taxon>
        <taxon>Mollusca</taxon>
        <taxon>Bivalvia</taxon>
        <taxon>Autobranchia</taxon>
        <taxon>Pteriomorphia</taxon>
        <taxon>Ostreida</taxon>
        <taxon>Ostreoidea</taxon>
        <taxon>Ostreidae</taxon>
        <taxon>Magallana</taxon>
    </lineage>
</organism>
<dbReference type="SUPFAM" id="SSF53067">
    <property type="entry name" value="Actin-like ATPase domain"/>
    <property type="match status" value="1"/>
</dbReference>
<dbReference type="AlphaFoldDB" id="K1PL30"/>
<name>K1PL30_MAGGI</name>
<evidence type="ECO:0000313" key="1">
    <source>
        <dbReference type="EMBL" id="EKC22443.1"/>
    </source>
</evidence>